<dbReference type="EMBL" id="LN890655">
    <property type="protein sequence ID" value="CUS03360.2"/>
    <property type="molecule type" value="Genomic_DNA"/>
</dbReference>
<evidence type="ECO:0008006" key="3">
    <source>
        <dbReference type="Google" id="ProtNLM"/>
    </source>
</evidence>
<protein>
    <recommendedName>
        <fullName evidence="3">GrpB family protein</fullName>
    </recommendedName>
</protein>
<dbReference type="Gene3D" id="3.30.460.10">
    <property type="entry name" value="Beta Polymerase, domain 2"/>
    <property type="match status" value="1"/>
</dbReference>
<organism evidence="1 2">
    <name type="scientific">Candidatus Promineifilum breve</name>
    <dbReference type="NCBI Taxonomy" id="1806508"/>
    <lineage>
        <taxon>Bacteria</taxon>
        <taxon>Bacillati</taxon>
        <taxon>Chloroflexota</taxon>
        <taxon>Ardenticatenia</taxon>
        <taxon>Candidatus Promineifilales</taxon>
        <taxon>Candidatus Promineifilaceae</taxon>
        <taxon>Candidatus Promineifilum</taxon>
    </lineage>
</organism>
<dbReference type="OrthoDB" id="9799092at2"/>
<accession>A0A160T439</accession>
<dbReference type="PANTHER" id="PTHR34822:SF1">
    <property type="entry name" value="GRPB FAMILY PROTEIN"/>
    <property type="match status" value="1"/>
</dbReference>
<dbReference type="Proteomes" id="UP000215027">
    <property type="component" value="Chromosome I"/>
</dbReference>
<keyword evidence="2" id="KW-1185">Reference proteome</keyword>
<dbReference type="AlphaFoldDB" id="A0A160T439"/>
<gene>
    <name evidence="1" type="ORF">CFX0092_A1482</name>
</gene>
<evidence type="ECO:0000313" key="2">
    <source>
        <dbReference type="Proteomes" id="UP000215027"/>
    </source>
</evidence>
<sequence>MIEIVAYNPAWPAEFDAIRAVLQEALGPLALRIDHIGSTAVPGLSAKDVIDVQVTVAALSPEVAERLRAAGFQQREELRYDHVPPGAAEDPRQWVKLFFNQPAGQRRANIHVRVAGNPNQRYPLLFRDYLRAHPHSAAAIDRVKRAIAAHHADDIEAYYDIKDPVYDLIWDAAQEWAARREGDDA</sequence>
<dbReference type="KEGG" id="pbf:CFX0092_A1482"/>
<name>A0A160T439_9CHLR</name>
<dbReference type="RefSeq" id="WP_095042862.1">
    <property type="nucleotide sequence ID" value="NZ_LN890655.1"/>
</dbReference>
<dbReference type="SUPFAM" id="SSF81301">
    <property type="entry name" value="Nucleotidyltransferase"/>
    <property type="match status" value="1"/>
</dbReference>
<proteinExistence type="predicted"/>
<dbReference type="PANTHER" id="PTHR34822">
    <property type="entry name" value="GRPB DOMAIN PROTEIN (AFU_ORTHOLOGUE AFUA_1G01530)"/>
    <property type="match status" value="1"/>
</dbReference>
<dbReference type="InterPro" id="IPR007344">
    <property type="entry name" value="GrpB/CoaE"/>
</dbReference>
<dbReference type="InterPro" id="IPR043519">
    <property type="entry name" value="NT_sf"/>
</dbReference>
<dbReference type="Pfam" id="PF04229">
    <property type="entry name" value="GrpB"/>
    <property type="match status" value="1"/>
</dbReference>
<reference evidence="1" key="1">
    <citation type="submission" date="2016-01" db="EMBL/GenBank/DDBJ databases">
        <authorList>
            <person name="Mcilroy J.S."/>
            <person name="Karst M S."/>
            <person name="Albertsen M."/>
        </authorList>
    </citation>
    <scope>NUCLEOTIDE SEQUENCE</scope>
    <source>
        <strain evidence="1">Cfx-K</strain>
    </source>
</reference>
<evidence type="ECO:0000313" key="1">
    <source>
        <dbReference type="EMBL" id="CUS03360.2"/>
    </source>
</evidence>